<organism evidence="2 3">
    <name type="scientific">Cohnella abietis</name>
    <dbReference type="NCBI Taxonomy" id="2507935"/>
    <lineage>
        <taxon>Bacteria</taxon>
        <taxon>Bacillati</taxon>
        <taxon>Bacillota</taxon>
        <taxon>Bacilli</taxon>
        <taxon>Bacillales</taxon>
        <taxon>Paenibacillaceae</taxon>
        <taxon>Cohnella</taxon>
    </lineage>
</organism>
<dbReference type="AlphaFoldDB" id="A0A3T1DF14"/>
<reference evidence="2 3" key="1">
    <citation type="submission" date="2019-01" db="EMBL/GenBank/DDBJ databases">
        <title>Complete genome sequence of Cohnella hallensis HS21 isolated from Korean fir (Abies koreana) rhizospheric soil.</title>
        <authorList>
            <person name="Jiang L."/>
            <person name="Kang S.W."/>
            <person name="Kim S."/>
            <person name="Jung J."/>
            <person name="Kim C.Y."/>
            <person name="Kim D.H."/>
            <person name="Kim S.W."/>
            <person name="Lee J."/>
        </authorList>
    </citation>
    <scope>NUCLEOTIDE SEQUENCE [LARGE SCALE GENOMIC DNA]</scope>
    <source>
        <strain evidence="2 3">HS21</strain>
    </source>
</reference>
<dbReference type="OrthoDB" id="2678342at2"/>
<feature type="transmembrane region" description="Helical" evidence="1">
    <location>
        <begin position="79"/>
        <end position="100"/>
    </location>
</feature>
<evidence type="ECO:0000313" key="3">
    <source>
        <dbReference type="Proteomes" id="UP000289856"/>
    </source>
</evidence>
<keyword evidence="1" id="KW-1133">Transmembrane helix</keyword>
<proteinExistence type="predicted"/>
<evidence type="ECO:0008006" key="4">
    <source>
        <dbReference type="Google" id="ProtNLM"/>
    </source>
</evidence>
<feature type="transmembrane region" description="Helical" evidence="1">
    <location>
        <begin position="6"/>
        <end position="25"/>
    </location>
</feature>
<gene>
    <name evidence="2" type="ORF">KCTCHS21_60820</name>
</gene>
<keyword evidence="1" id="KW-0812">Transmembrane</keyword>
<dbReference type="EMBL" id="AP019400">
    <property type="protein sequence ID" value="BBI36683.1"/>
    <property type="molecule type" value="Genomic_DNA"/>
</dbReference>
<dbReference type="InterPro" id="IPR018729">
    <property type="entry name" value="DUF2269_transmembrane"/>
</dbReference>
<keyword evidence="3" id="KW-1185">Reference proteome</keyword>
<evidence type="ECO:0000313" key="2">
    <source>
        <dbReference type="EMBL" id="BBI36683.1"/>
    </source>
</evidence>
<feature type="transmembrane region" description="Helical" evidence="1">
    <location>
        <begin position="46"/>
        <end position="67"/>
    </location>
</feature>
<dbReference type="Pfam" id="PF10027">
    <property type="entry name" value="DUF2269"/>
    <property type="match status" value="1"/>
</dbReference>
<feature type="transmembrane region" description="Helical" evidence="1">
    <location>
        <begin position="132"/>
        <end position="152"/>
    </location>
</feature>
<keyword evidence="1" id="KW-0472">Membrane</keyword>
<dbReference type="RefSeq" id="WP_130616166.1">
    <property type="nucleotide sequence ID" value="NZ_AP019400.1"/>
</dbReference>
<accession>A0A3T1DF14</accession>
<evidence type="ECO:0000256" key="1">
    <source>
        <dbReference type="SAM" id="Phobius"/>
    </source>
</evidence>
<dbReference type="KEGG" id="cohn:KCTCHS21_60820"/>
<dbReference type="Proteomes" id="UP000289856">
    <property type="component" value="Chromosome"/>
</dbReference>
<name>A0A3T1DF14_9BACL</name>
<protein>
    <recommendedName>
        <fullName evidence="4">Copper resistance protein D domain-containing protein</fullName>
    </recommendedName>
</protein>
<sequence length="155" mass="17379">MFEILLILHILAVCCWLGGAMYERFFIVGGVKRAKGTELEIPMIKLMLGTAAFFLTSVVVIFVTGLIMTLMNGYGILDWSWVGVKQYIFLLILLIFFLIIGPRMGRIGMQVKAAQDKGTGVDDATRVLIRRIVIIFDIMHVGVLINIILAVTKRF</sequence>